<dbReference type="EMBL" id="LAZR01025098">
    <property type="protein sequence ID" value="KKL72998.1"/>
    <property type="molecule type" value="Genomic_DNA"/>
</dbReference>
<dbReference type="InterPro" id="IPR004358">
    <property type="entry name" value="Sig_transdc_His_kin-like_C"/>
</dbReference>
<dbReference type="SMART" id="SM00388">
    <property type="entry name" value="HisKA"/>
    <property type="match status" value="1"/>
</dbReference>
<dbReference type="Gene3D" id="3.30.450.20">
    <property type="entry name" value="PAS domain"/>
    <property type="match status" value="1"/>
</dbReference>
<feature type="non-terminal residue" evidence="9">
    <location>
        <position position="562"/>
    </location>
</feature>
<dbReference type="PROSITE" id="PS50109">
    <property type="entry name" value="HIS_KIN"/>
    <property type="match status" value="1"/>
</dbReference>
<evidence type="ECO:0008006" key="10">
    <source>
        <dbReference type="Google" id="ProtNLM"/>
    </source>
</evidence>
<dbReference type="GO" id="GO:0000155">
    <property type="term" value="F:phosphorelay sensor kinase activity"/>
    <property type="evidence" value="ECO:0007669"/>
    <property type="project" value="InterPro"/>
</dbReference>
<evidence type="ECO:0000256" key="1">
    <source>
        <dbReference type="ARBA" id="ARBA00022553"/>
    </source>
</evidence>
<keyword evidence="2" id="KW-0808">Transferase</keyword>
<dbReference type="PANTHER" id="PTHR43065">
    <property type="entry name" value="SENSOR HISTIDINE KINASE"/>
    <property type="match status" value="1"/>
</dbReference>
<feature type="domain" description="PAS" evidence="8">
    <location>
        <begin position="1"/>
        <end position="53"/>
    </location>
</feature>
<dbReference type="SUPFAM" id="SSF55785">
    <property type="entry name" value="PYP-like sensor domain (PAS domain)"/>
    <property type="match status" value="1"/>
</dbReference>
<name>A0A0F9EFX9_9ZZZZ</name>
<dbReference type="Pfam" id="PF02518">
    <property type="entry name" value="HATPase_c"/>
    <property type="match status" value="1"/>
</dbReference>
<accession>A0A0F9EFX9</accession>
<dbReference type="InterPro" id="IPR000014">
    <property type="entry name" value="PAS"/>
</dbReference>
<keyword evidence="1" id="KW-0597">Phosphoprotein</keyword>
<evidence type="ECO:0000256" key="2">
    <source>
        <dbReference type="ARBA" id="ARBA00022679"/>
    </source>
</evidence>
<gene>
    <name evidence="9" type="ORF">LCGC14_2079310</name>
</gene>
<dbReference type="PROSITE" id="PS50112">
    <property type="entry name" value="PAS"/>
    <property type="match status" value="1"/>
</dbReference>
<organism evidence="9">
    <name type="scientific">marine sediment metagenome</name>
    <dbReference type="NCBI Taxonomy" id="412755"/>
    <lineage>
        <taxon>unclassified sequences</taxon>
        <taxon>metagenomes</taxon>
        <taxon>ecological metagenomes</taxon>
    </lineage>
</organism>
<dbReference type="SUPFAM" id="SSF55874">
    <property type="entry name" value="ATPase domain of HSP90 chaperone/DNA topoisomerase II/histidine kinase"/>
    <property type="match status" value="1"/>
</dbReference>
<keyword evidence="5" id="KW-0067">ATP-binding</keyword>
<evidence type="ECO:0000259" key="7">
    <source>
        <dbReference type="PROSITE" id="PS50109"/>
    </source>
</evidence>
<dbReference type="CDD" id="cd00130">
    <property type="entry name" value="PAS"/>
    <property type="match status" value="1"/>
</dbReference>
<comment type="caution">
    <text evidence="9">The sequence shown here is derived from an EMBL/GenBank/DDBJ whole genome shotgun (WGS) entry which is preliminary data.</text>
</comment>
<dbReference type="InterPro" id="IPR003661">
    <property type="entry name" value="HisK_dim/P_dom"/>
</dbReference>
<proteinExistence type="predicted"/>
<dbReference type="InterPro" id="IPR035965">
    <property type="entry name" value="PAS-like_dom_sf"/>
</dbReference>
<dbReference type="Gene3D" id="1.10.287.130">
    <property type="match status" value="1"/>
</dbReference>
<evidence type="ECO:0000256" key="6">
    <source>
        <dbReference type="ARBA" id="ARBA00023012"/>
    </source>
</evidence>
<dbReference type="AlphaFoldDB" id="A0A0F9EFX9"/>
<evidence type="ECO:0000256" key="5">
    <source>
        <dbReference type="ARBA" id="ARBA00022840"/>
    </source>
</evidence>
<dbReference type="SUPFAM" id="SSF47384">
    <property type="entry name" value="Homodimeric domain of signal transducing histidine kinase"/>
    <property type="match status" value="1"/>
</dbReference>
<keyword evidence="3" id="KW-0547">Nucleotide-binding</keyword>
<sequence>MYEIILDNIIEGVFIANQNDIIYYVNEGMLKITGNTKDQIIGQNIFKDFLEENLNSLIPYYLKTKNDLRTTYFDKILKTSPSGQKSYLSGYLFPLLKNGTLNNVVCVIKALPKYKEIKNELVKKSNALDERIKELNCFYNLSKIIEKNELIFPQFLYDVVKIMPPAYQYPEIACARICLEGMNFKTDNFRETKWKQEADIYSSTEKLGTLDVYYLEEKPEFDEGPFLKEERALIDAISERLGRIIERLNLAKFPEENPNPILRSTAEKILYMNSASKNLFHTNLENELPDILQNDIQEAISKKISKESNFKINDKIFSFIITPIKDTEYANLYGRDVTAKVKAEEAYREAQKARQEKLNVLGQLAGGVGHELRNPLGAMKNAVYFLNLTLENPEPDVKEVLDVLSNEISNSEMIITSLLGFANPKPPILQKVVINEILQSILNNIIIPENIEVVKNFDDNLPIIVGDPFHLAHSFRNIIVNAFQAMLKGGTLILNTCLTNTGSIAVSFEDTGTGIKKENMDKLFEPLFTTKAKGIGLGLSISKLMIKNHGGSIDVISEEGKG</sequence>
<keyword evidence="4" id="KW-0418">Kinase</keyword>
<dbReference type="CDD" id="cd00082">
    <property type="entry name" value="HisKA"/>
    <property type="match status" value="1"/>
</dbReference>
<dbReference type="InterPro" id="IPR003594">
    <property type="entry name" value="HATPase_dom"/>
</dbReference>
<reference evidence="9" key="1">
    <citation type="journal article" date="2015" name="Nature">
        <title>Complex archaea that bridge the gap between prokaryotes and eukaryotes.</title>
        <authorList>
            <person name="Spang A."/>
            <person name="Saw J.H."/>
            <person name="Jorgensen S.L."/>
            <person name="Zaremba-Niedzwiedzka K."/>
            <person name="Martijn J."/>
            <person name="Lind A.E."/>
            <person name="van Eijk R."/>
            <person name="Schleper C."/>
            <person name="Guy L."/>
            <person name="Ettema T.J."/>
        </authorList>
    </citation>
    <scope>NUCLEOTIDE SEQUENCE</scope>
</reference>
<dbReference type="Pfam" id="PF13426">
    <property type="entry name" value="PAS_9"/>
    <property type="match status" value="1"/>
</dbReference>
<dbReference type="InterPro" id="IPR036890">
    <property type="entry name" value="HATPase_C_sf"/>
</dbReference>
<dbReference type="InterPro" id="IPR036097">
    <property type="entry name" value="HisK_dim/P_sf"/>
</dbReference>
<feature type="domain" description="Histidine kinase" evidence="7">
    <location>
        <begin position="367"/>
        <end position="562"/>
    </location>
</feature>
<dbReference type="SMART" id="SM00387">
    <property type="entry name" value="HATPase_c"/>
    <property type="match status" value="1"/>
</dbReference>
<dbReference type="PRINTS" id="PR00344">
    <property type="entry name" value="BCTRLSENSOR"/>
</dbReference>
<evidence type="ECO:0000313" key="9">
    <source>
        <dbReference type="EMBL" id="KKL72998.1"/>
    </source>
</evidence>
<protein>
    <recommendedName>
        <fullName evidence="10">Histidine kinase domain-containing protein</fullName>
    </recommendedName>
</protein>
<dbReference type="Gene3D" id="3.30.565.10">
    <property type="entry name" value="Histidine kinase-like ATPase, C-terminal domain"/>
    <property type="match status" value="1"/>
</dbReference>
<dbReference type="NCBIfam" id="TIGR00229">
    <property type="entry name" value="sensory_box"/>
    <property type="match status" value="1"/>
</dbReference>
<keyword evidence="6" id="KW-0902">Two-component regulatory system</keyword>
<dbReference type="PANTHER" id="PTHR43065:SF46">
    <property type="entry name" value="C4-DICARBOXYLATE TRANSPORT SENSOR PROTEIN DCTB"/>
    <property type="match status" value="1"/>
</dbReference>
<dbReference type="InterPro" id="IPR005467">
    <property type="entry name" value="His_kinase_dom"/>
</dbReference>
<evidence type="ECO:0000259" key="8">
    <source>
        <dbReference type="PROSITE" id="PS50112"/>
    </source>
</evidence>
<evidence type="ECO:0000256" key="4">
    <source>
        <dbReference type="ARBA" id="ARBA00022777"/>
    </source>
</evidence>
<dbReference type="GO" id="GO:0005524">
    <property type="term" value="F:ATP binding"/>
    <property type="evidence" value="ECO:0007669"/>
    <property type="project" value="UniProtKB-KW"/>
</dbReference>
<evidence type="ECO:0000256" key="3">
    <source>
        <dbReference type="ARBA" id="ARBA00022741"/>
    </source>
</evidence>